<protein>
    <recommendedName>
        <fullName evidence="2">non-specific serine/threonine protein kinase</fullName>
        <ecNumber evidence="2">2.7.11.1</ecNumber>
    </recommendedName>
</protein>
<dbReference type="CDD" id="cd05171">
    <property type="entry name" value="PIKKc_ATM"/>
    <property type="match status" value="1"/>
</dbReference>
<dbReference type="PROSITE" id="PS50290">
    <property type="entry name" value="PI3_4_KINASE_3"/>
    <property type="match status" value="1"/>
</dbReference>
<evidence type="ECO:0000256" key="6">
    <source>
        <dbReference type="ARBA" id="ARBA00022777"/>
    </source>
</evidence>
<dbReference type="EC" id="2.7.11.1" evidence="2"/>
<dbReference type="SUPFAM" id="SSF56112">
    <property type="entry name" value="Protein kinase-like (PK-like)"/>
    <property type="match status" value="1"/>
</dbReference>
<accession>A0ABP0QZ86</accession>
<evidence type="ECO:0000256" key="8">
    <source>
        <dbReference type="ARBA" id="ARBA00023242"/>
    </source>
</evidence>
<proteinExistence type="predicted"/>
<dbReference type="Gene3D" id="1.10.1070.11">
    <property type="entry name" value="Phosphatidylinositol 3-/4-kinase, catalytic domain"/>
    <property type="match status" value="1"/>
</dbReference>
<evidence type="ECO:0000313" key="13">
    <source>
        <dbReference type="Proteomes" id="UP001642484"/>
    </source>
</evidence>
<keyword evidence="5" id="KW-0227">DNA damage</keyword>
<dbReference type="Proteomes" id="UP001642484">
    <property type="component" value="Unassembled WGS sequence"/>
</dbReference>
<keyword evidence="7" id="KW-0067">ATP-binding</keyword>
<dbReference type="SMART" id="SM01343">
    <property type="entry name" value="FATC"/>
    <property type="match status" value="1"/>
</dbReference>
<comment type="subcellular location">
    <subcellularLocation>
        <location evidence="1">Nucleus</location>
    </subcellularLocation>
</comment>
<organism evidence="12 13">
    <name type="scientific">Durusdinium trenchii</name>
    <dbReference type="NCBI Taxonomy" id="1381693"/>
    <lineage>
        <taxon>Eukaryota</taxon>
        <taxon>Sar</taxon>
        <taxon>Alveolata</taxon>
        <taxon>Dinophyceae</taxon>
        <taxon>Suessiales</taxon>
        <taxon>Symbiodiniaceae</taxon>
        <taxon>Durusdinium</taxon>
    </lineage>
</organism>
<keyword evidence="4" id="KW-0547">Nucleotide-binding</keyword>
<dbReference type="EMBL" id="CAXAMN010025073">
    <property type="protein sequence ID" value="CAK9092436.1"/>
    <property type="molecule type" value="Genomic_DNA"/>
</dbReference>
<gene>
    <name evidence="12" type="ORF">CCMP2556_LOCUS44259</name>
</gene>
<dbReference type="Pfam" id="PF02260">
    <property type="entry name" value="FATC"/>
    <property type="match status" value="1"/>
</dbReference>
<evidence type="ECO:0000256" key="9">
    <source>
        <dbReference type="SAM" id="Coils"/>
    </source>
</evidence>
<dbReference type="PANTHER" id="PTHR37079:SF4">
    <property type="entry name" value="SERINE_THREONINE-PROTEIN KINASE ATM"/>
    <property type="match status" value="1"/>
</dbReference>
<dbReference type="Gene3D" id="3.30.1010.10">
    <property type="entry name" value="Phosphatidylinositol 3-kinase Catalytic Subunit, Chain A, domain 4"/>
    <property type="match status" value="1"/>
</dbReference>
<feature type="domain" description="FATC" evidence="11">
    <location>
        <begin position="1959"/>
        <end position="1991"/>
    </location>
</feature>
<dbReference type="InterPro" id="IPR003152">
    <property type="entry name" value="FATC_dom"/>
</dbReference>
<dbReference type="InterPro" id="IPR044107">
    <property type="entry name" value="PIKKc_ATM"/>
</dbReference>
<evidence type="ECO:0000256" key="3">
    <source>
        <dbReference type="ARBA" id="ARBA00022679"/>
    </source>
</evidence>
<keyword evidence="9" id="KW-0175">Coiled coil</keyword>
<evidence type="ECO:0000256" key="2">
    <source>
        <dbReference type="ARBA" id="ARBA00012513"/>
    </source>
</evidence>
<reference evidence="12 13" key="1">
    <citation type="submission" date="2024-02" db="EMBL/GenBank/DDBJ databases">
        <authorList>
            <person name="Chen Y."/>
            <person name="Shah S."/>
            <person name="Dougan E. K."/>
            <person name="Thang M."/>
            <person name="Chan C."/>
        </authorList>
    </citation>
    <scope>NUCLEOTIDE SEQUENCE [LARGE SCALE GENOMIC DNA]</scope>
</reference>
<dbReference type="InterPro" id="IPR038980">
    <property type="entry name" value="ATM_plant"/>
</dbReference>
<keyword evidence="6" id="KW-0418">Kinase</keyword>
<comment type="caution">
    <text evidence="12">The sequence shown here is derived from an EMBL/GenBank/DDBJ whole genome shotgun (WGS) entry which is preliminary data.</text>
</comment>
<name>A0ABP0QZ86_9DINO</name>
<dbReference type="PROSITE" id="PS00915">
    <property type="entry name" value="PI3_4_KINASE_1"/>
    <property type="match status" value="1"/>
</dbReference>
<dbReference type="SMART" id="SM00146">
    <property type="entry name" value="PI3Kc"/>
    <property type="match status" value="1"/>
</dbReference>
<feature type="coiled-coil region" evidence="9">
    <location>
        <begin position="1360"/>
        <end position="1411"/>
    </location>
</feature>
<sequence length="1991" mass="218303">MTTMKQDAQQRLMQRLWTGERGGKPRMQATVEALHGSFCPSGRGKIALASVLRQSLRLLRGAGMEDKFVVAANCCMSSVPDFILKDASREVQLETSSLCIPVLFDCFEGAEVFEELRPLLDFSNESLVMGDRPCSSALVAFQVAISVACSQGYMHRVLPAFCASPPPSLRPLARKALRVLDEELGITGVEDLSPLGLTFRAPIFQAMLQAKGVKLTQMPLVELGLADAMPSAPGRGQRWGFGRHLAAAVCAMVLAEDLEQLSDLAPCCSLGAKAPEFLEALFVPLAACVIPLRKSIERLNERFGDRLLALLQSKASQVFAFALQLPFVTFGCAHPVDVDSIATAFREVAPQVEWVDTSRFVSKHFRDLLYLLDPVIRAWSPHLPQTTVILLRSLIGWAGPLNGSRLRVALAMLLQHSEMPPKQRIELSRVVAKAISAAGHSTGGLMKLVKHRDETITLILSRVEHEWSTAAPAAIRGESGPAERSPALSALLAVLSALKFGESPASGVVWLQLHLEAILPRLVPEAQRLVASAAHLELPEERSAKRLRRTATARLGMEAALRQLAPLPSDLTWGPPSSPDLGCIVRCFPETKSDEAGEEVIYTSLRLLAQGSPEQLRSDPPLARALALGLASLKPAANKAQSVICQDVVEASLGTHRVDELLYSVALLGATHLQAHPLASVRQMSGRALRHLMAAQKQLCQSARQALSKLLCTGHLAIEDLDELSSLQASSLGAAHPNGTISAPTGKISWQFTRSESDISLWMSGLFAHLLKLGSVVWDSAGIALLSACAPLAKHATDAAWFSERLLVLLLVKAATMAKSANSLAKDLTVFFQQRSPDHAQARCLLRALHLIRVHQSNLQGRAVPHFPADLQDPFWSSMDLFAAANCAANISNPEYAFLLLELHLQKCKPDLPLEEALEFLGGGGGMQGVEALFQPPLQEVRLLHDLARQLPDDELLYGKGDWCHTSSRLARADLAQDNLTSIHLRNELLEFALQQKNAEAEKEARHGLDVAIARLGWHSLLTSSVLEPEDNEAWEQRAEALWRMRQWGPIEGMKHQSFHSSIHTALSGLSSAVQAVDSACTAGCLLSPSASHDFSLAVAALERPLLKMVATSVGEIQLQSPESLQLKAVHLQMLGSIFHCADALVMDVHKKTQVQGQSRGVATLASSWQNVKPSEAAMHFVHVEPLFALQASILATAAHPLPECRFLTALAGLAREAGWTHRALLLLERAQRATSNAKLTRQDNLMLRWEQARCLYELKSSEALSIAKAVAADCRGDLAGGCGGNAWAAQVLSCTGLWLSQSRLESADVIQKEYFEAAVALDPTGNHAGRQFADFLDSRLSEELTRQGSAAHARTIRTRKLTEANIARVQSEIDALSRRRTLTAQTQEEIRNLNEQKRKLEISKEEDQRSVQSEKERLKALTTGCIRQLGRCLSTGSEGLTQVACRFLSLWFDYSSEYPEITPIIKEATPKLSLTPVMPFIYQLASRLEMKDTHFQRTLDELLLRLSQKGSPALWPLILLRNGDQVPRGGSTSFKADISKVQAAKRVIEKIRKVPSVRPVLEAVDVLSAFYLAIAFYPVDKKNPASRDMNIKLGQIPEYRDVAKALQSSKVPVPTAAFDCSVPNIKHFVDGISIAKQGISFPKVVKLVDLEGREYKQLVKGGDDLRQDAVMQQLFRLLNDVFKENAKSSAQLHLRTFQVVPLSPQAGIVEWVANTITVGEILVGPTGNPEAGAHYRYRPNDWCHGTCRKKLADVKDMADSCKLQTLKEIYQNSKPVMHLVFLQRFWSPQEWHRARQAYARSTAVSSIVGYIVGLGDRHPNNILFDVRTGELIHIDFGIAFEAGRLLKVAEQVPFRLTRDIVAGLGCLGTCGLFRRCAETAMAQLRSNAPLVKAVVEVFVHDPIYSWSCMTPKNVQKEAGEAAGHSGQWAGELLSEEEGNDFARRAVLTVKEKLVGGSGHLGVPAHVRGLIHEAIDLQNFCRMFHGWQQWV</sequence>
<dbReference type="InterPro" id="IPR011009">
    <property type="entry name" value="Kinase-like_dom_sf"/>
</dbReference>
<keyword evidence="13" id="KW-1185">Reference proteome</keyword>
<dbReference type="PANTHER" id="PTHR37079">
    <property type="entry name" value="SERINE/THREONINE-PROTEIN KINASE ATM"/>
    <property type="match status" value="1"/>
</dbReference>
<dbReference type="Pfam" id="PF00454">
    <property type="entry name" value="PI3_PI4_kinase"/>
    <property type="match status" value="1"/>
</dbReference>
<evidence type="ECO:0000313" key="12">
    <source>
        <dbReference type="EMBL" id="CAK9092436.1"/>
    </source>
</evidence>
<keyword evidence="8" id="KW-0539">Nucleus</keyword>
<evidence type="ECO:0000256" key="4">
    <source>
        <dbReference type="ARBA" id="ARBA00022741"/>
    </source>
</evidence>
<evidence type="ECO:0000256" key="5">
    <source>
        <dbReference type="ARBA" id="ARBA00022763"/>
    </source>
</evidence>
<dbReference type="InterPro" id="IPR036940">
    <property type="entry name" value="PI3/4_kinase_cat_sf"/>
</dbReference>
<evidence type="ECO:0000259" key="11">
    <source>
        <dbReference type="PROSITE" id="PS51190"/>
    </source>
</evidence>
<dbReference type="PROSITE" id="PS00916">
    <property type="entry name" value="PI3_4_KINASE_2"/>
    <property type="match status" value="1"/>
</dbReference>
<dbReference type="InterPro" id="IPR000403">
    <property type="entry name" value="PI3/4_kinase_cat_dom"/>
</dbReference>
<evidence type="ECO:0000256" key="7">
    <source>
        <dbReference type="ARBA" id="ARBA00022840"/>
    </source>
</evidence>
<keyword evidence="3" id="KW-0808">Transferase</keyword>
<dbReference type="InterPro" id="IPR018936">
    <property type="entry name" value="PI3/4_kinase_CS"/>
</dbReference>
<evidence type="ECO:0000259" key="10">
    <source>
        <dbReference type="PROSITE" id="PS50290"/>
    </source>
</evidence>
<dbReference type="PROSITE" id="PS51190">
    <property type="entry name" value="FATC"/>
    <property type="match status" value="1"/>
</dbReference>
<feature type="domain" description="PI3K/PI4K catalytic" evidence="10">
    <location>
        <begin position="1630"/>
        <end position="1955"/>
    </location>
</feature>
<evidence type="ECO:0000256" key="1">
    <source>
        <dbReference type="ARBA" id="ARBA00004123"/>
    </source>
</evidence>